<accession>A0AAW2YUK0</accession>
<protein>
    <submittedName>
        <fullName evidence="1">HoxK</fullName>
    </submittedName>
</protein>
<dbReference type="Proteomes" id="UP001431209">
    <property type="component" value="Unassembled WGS sequence"/>
</dbReference>
<dbReference type="PANTHER" id="PTHR31728:SF5">
    <property type="entry name" value="OS07G0540200 PROTEIN"/>
    <property type="match status" value="1"/>
</dbReference>
<dbReference type="GO" id="GO:0031593">
    <property type="term" value="F:polyubiquitin modification-dependent protein binding"/>
    <property type="evidence" value="ECO:0007669"/>
    <property type="project" value="TreeGrafter"/>
</dbReference>
<proteinExistence type="predicted"/>
<name>A0AAW2YUK0_9EUKA</name>
<gene>
    <name evidence="1" type="ORF">AKO1_006963</name>
</gene>
<dbReference type="InterPro" id="IPR023238">
    <property type="entry name" value="FAM175"/>
</dbReference>
<dbReference type="GO" id="GO:0005634">
    <property type="term" value="C:nucleus"/>
    <property type="evidence" value="ECO:0007669"/>
    <property type="project" value="TreeGrafter"/>
</dbReference>
<evidence type="ECO:0000313" key="2">
    <source>
        <dbReference type="Proteomes" id="UP001431209"/>
    </source>
</evidence>
<dbReference type="AlphaFoldDB" id="A0AAW2YUK0"/>
<dbReference type="PANTHER" id="PTHR31728">
    <property type="entry name" value="ABRAXAS FAMILY MEMBER"/>
    <property type="match status" value="1"/>
</dbReference>
<comment type="caution">
    <text evidence="1">The sequence shown here is derived from an EMBL/GenBank/DDBJ whole genome shotgun (WGS) entry which is preliminary data.</text>
</comment>
<sequence>MVPSISINSFTLSSLISQLNKKYHGDLEGLLIGDIFVRQAKTRRPSIADLNSSMQSDDLDVSMILKPQQLHDFDEDAREIISTSTHNKTTLHITSFVICKEGFLDDVGMLDERKFKSQVERIHQSKRRILGWIKWRDRAPLLPSSKDVTLHKIISDHELLNYDGCPKHFVFSLWSSYNNPSDIVSLQYRFYTSLQKNCSSPEIDSLLPSLNPVRIIIKNLTQQSNNHDYIMRSDKSDPFGTDDINENLKKVEELTNAAVRETESYFQRTIHDLTTARNDVLKSRVDLEAKMKRVEELRLLLKMKNDNINKL</sequence>
<keyword evidence="2" id="KW-1185">Reference proteome</keyword>
<evidence type="ECO:0000313" key="1">
    <source>
        <dbReference type="EMBL" id="KAL0480754.1"/>
    </source>
</evidence>
<dbReference type="EMBL" id="JAOPGA020000687">
    <property type="protein sequence ID" value="KAL0480754.1"/>
    <property type="molecule type" value="Genomic_DNA"/>
</dbReference>
<reference evidence="1 2" key="1">
    <citation type="submission" date="2024-03" db="EMBL/GenBank/DDBJ databases">
        <title>The Acrasis kona genome and developmental transcriptomes reveal deep origins of eukaryotic multicellular pathways.</title>
        <authorList>
            <person name="Sheikh S."/>
            <person name="Fu C.-J."/>
            <person name="Brown M.W."/>
            <person name="Baldauf S.L."/>
        </authorList>
    </citation>
    <scope>NUCLEOTIDE SEQUENCE [LARGE SCALE GENOMIC DNA]</scope>
    <source>
        <strain evidence="1 2">ATCC MYA-3509</strain>
    </source>
</reference>
<organism evidence="1 2">
    <name type="scientific">Acrasis kona</name>
    <dbReference type="NCBI Taxonomy" id="1008807"/>
    <lineage>
        <taxon>Eukaryota</taxon>
        <taxon>Discoba</taxon>
        <taxon>Heterolobosea</taxon>
        <taxon>Tetramitia</taxon>
        <taxon>Eutetramitia</taxon>
        <taxon>Acrasidae</taxon>
        <taxon>Acrasis</taxon>
    </lineage>
</organism>